<comment type="caution">
    <text evidence="1">The sequence shown here is derived from an EMBL/GenBank/DDBJ whole genome shotgun (WGS) entry which is preliminary data.</text>
</comment>
<name>A0ACC0AYK0_CATRO</name>
<keyword evidence="2" id="KW-1185">Reference proteome</keyword>
<proteinExistence type="predicted"/>
<organism evidence="1 2">
    <name type="scientific">Catharanthus roseus</name>
    <name type="common">Madagascar periwinkle</name>
    <name type="synonym">Vinca rosea</name>
    <dbReference type="NCBI Taxonomy" id="4058"/>
    <lineage>
        <taxon>Eukaryota</taxon>
        <taxon>Viridiplantae</taxon>
        <taxon>Streptophyta</taxon>
        <taxon>Embryophyta</taxon>
        <taxon>Tracheophyta</taxon>
        <taxon>Spermatophyta</taxon>
        <taxon>Magnoliopsida</taxon>
        <taxon>eudicotyledons</taxon>
        <taxon>Gunneridae</taxon>
        <taxon>Pentapetalae</taxon>
        <taxon>asterids</taxon>
        <taxon>lamiids</taxon>
        <taxon>Gentianales</taxon>
        <taxon>Apocynaceae</taxon>
        <taxon>Rauvolfioideae</taxon>
        <taxon>Vinceae</taxon>
        <taxon>Catharanthinae</taxon>
        <taxon>Catharanthus</taxon>
    </lineage>
</organism>
<accession>A0ACC0AYK0</accession>
<dbReference type="Proteomes" id="UP001060085">
    <property type="component" value="Linkage Group LG04"/>
</dbReference>
<protein>
    <submittedName>
        <fullName evidence="1">Uncharacterized protein</fullName>
    </submittedName>
</protein>
<dbReference type="EMBL" id="CM044704">
    <property type="protein sequence ID" value="KAI5665935.1"/>
    <property type="molecule type" value="Genomic_DNA"/>
</dbReference>
<reference evidence="2" key="1">
    <citation type="journal article" date="2023" name="Nat. Plants">
        <title>Single-cell RNA sequencing provides a high-resolution roadmap for understanding the multicellular compartmentation of specialized metabolism.</title>
        <authorList>
            <person name="Sun S."/>
            <person name="Shen X."/>
            <person name="Li Y."/>
            <person name="Li Y."/>
            <person name="Wang S."/>
            <person name="Li R."/>
            <person name="Zhang H."/>
            <person name="Shen G."/>
            <person name="Guo B."/>
            <person name="Wei J."/>
            <person name="Xu J."/>
            <person name="St-Pierre B."/>
            <person name="Chen S."/>
            <person name="Sun C."/>
        </authorList>
    </citation>
    <scope>NUCLEOTIDE SEQUENCE [LARGE SCALE GENOMIC DNA]</scope>
</reference>
<evidence type="ECO:0000313" key="1">
    <source>
        <dbReference type="EMBL" id="KAI5665935.1"/>
    </source>
</evidence>
<gene>
    <name evidence="1" type="ORF">M9H77_15788</name>
</gene>
<evidence type="ECO:0000313" key="2">
    <source>
        <dbReference type="Proteomes" id="UP001060085"/>
    </source>
</evidence>
<sequence length="541" mass="58878">MNPSRFVDRTSSTPLLMGINGTTAISPPTDHQTLLKQSCRRPTISEVNYLIPPRKIPINYSCITEILKKFIIYFQVVDEIKNLYSIAFPLIITGLLVYGKSVISIVFMGKLGKEALAGGSLGNGVANIAGYSIISGLAMGMEGISSQACGAKQWSLMSQILQRTILILLFTSLPISLLWLHIEPILIFFGQDPIISSTASSYLAFCLPDLFFQSFINPLKIHLRTQNITFPLMLGSGFALVLHGPITYFLIYRTGLGIGGIAVAAAVTDFVLLITLILYMLFSGVYKRSWQGFSYECFQEWRPILGLAIPSCVSVCLEWWWYELMILLSGLLSNAAEVVATMGIVLQATSLIYIFPSALSLAVSTRVGIELGANQPSRARTSSIIALSCAVITSFLAMSFMATLRNVWGRAFTEDETIVSLTATVLPVVGLCELGNFPQTTGCGVLRGSARPSLGVTINLGSFYGIGLPLAVILGFGFRKGLMGLWLGLLVAQIVCALLMVLVLKGTEWRKEANRARELIGVGEAHENDGLGQYIRIKVMN</sequence>